<evidence type="ECO:0008006" key="3">
    <source>
        <dbReference type="Google" id="ProtNLM"/>
    </source>
</evidence>
<protein>
    <recommendedName>
        <fullName evidence="3">Immunity protein 50 of polymorphic toxin system</fullName>
    </recommendedName>
</protein>
<accession>A0ABV2TB69</accession>
<dbReference type="RefSeq" id="WP_354662829.1">
    <property type="nucleotide sequence ID" value="NZ_JBEXAC010000002.1"/>
</dbReference>
<organism evidence="1 2">
    <name type="scientific">Chitinophaga defluvii</name>
    <dbReference type="NCBI Taxonomy" id="3163343"/>
    <lineage>
        <taxon>Bacteria</taxon>
        <taxon>Pseudomonadati</taxon>
        <taxon>Bacteroidota</taxon>
        <taxon>Chitinophagia</taxon>
        <taxon>Chitinophagales</taxon>
        <taxon>Chitinophagaceae</taxon>
        <taxon>Chitinophaga</taxon>
    </lineage>
</organism>
<evidence type="ECO:0000313" key="2">
    <source>
        <dbReference type="Proteomes" id="UP001549749"/>
    </source>
</evidence>
<comment type="caution">
    <text evidence="1">The sequence shown here is derived from an EMBL/GenBank/DDBJ whole genome shotgun (WGS) entry which is preliminary data.</text>
</comment>
<evidence type="ECO:0000313" key="1">
    <source>
        <dbReference type="EMBL" id="MET7000269.1"/>
    </source>
</evidence>
<dbReference type="Proteomes" id="UP001549749">
    <property type="component" value="Unassembled WGS sequence"/>
</dbReference>
<reference evidence="1 2" key="1">
    <citation type="submission" date="2024-06" db="EMBL/GenBank/DDBJ databases">
        <title>Chitinophaga defluvii sp. nov., isolated from municipal sewage.</title>
        <authorList>
            <person name="Zhang L."/>
        </authorList>
    </citation>
    <scope>NUCLEOTIDE SEQUENCE [LARGE SCALE GENOMIC DNA]</scope>
    <source>
        <strain evidence="1 2">H8</strain>
    </source>
</reference>
<keyword evidence="2" id="KW-1185">Reference proteome</keyword>
<name>A0ABV2TB69_9BACT</name>
<proteinExistence type="predicted"/>
<gene>
    <name evidence="1" type="ORF">ABR189_22950</name>
</gene>
<dbReference type="EMBL" id="JBEXAC010000002">
    <property type="protein sequence ID" value="MET7000269.1"/>
    <property type="molecule type" value="Genomic_DNA"/>
</dbReference>
<sequence length="150" mass="16679">MNKHSKVDAAKISLLDIITLKGSIDLADETMAIVKPAGYSFEFKTDSHIQPDDKLIRFYLHSSIKCFNETEQLNGVTADYTLEFIFEVSNLLEFIMLDDVKQTIKVDNQLGVTIASIAYSTARGVIFDKTQGTPLDGVILPVINPLNLIK</sequence>